<evidence type="ECO:0000256" key="5">
    <source>
        <dbReference type="ARBA" id="ARBA00022989"/>
    </source>
</evidence>
<dbReference type="GO" id="GO:0042158">
    <property type="term" value="P:lipoprotein biosynthetic process"/>
    <property type="evidence" value="ECO:0007669"/>
    <property type="project" value="UniProtKB-UniRule"/>
</dbReference>
<dbReference type="NCBIfam" id="TIGR00544">
    <property type="entry name" value="lgt"/>
    <property type="match status" value="1"/>
</dbReference>
<keyword evidence="6 7" id="KW-0472">Membrane</keyword>
<evidence type="ECO:0000256" key="6">
    <source>
        <dbReference type="ARBA" id="ARBA00023136"/>
    </source>
</evidence>
<comment type="pathway">
    <text evidence="7">Protein modification; lipoprotein biosynthesis (diacylglyceryl transfer).</text>
</comment>
<dbReference type="PANTHER" id="PTHR30589:SF0">
    <property type="entry name" value="PHOSPHATIDYLGLYCEROL--PROLIPOPROTEIN DIACYLGLYCERYL TRANSFERASE"/>
    <property type="match status" value="1"/>
</dbReference>
<feature type="transmembrane region" description="Helical" evidence="7">
    <location>
        <begin position="60"/>
        <end position="82"/>
    </location>
</feature>
<dbReference type="InterPro" id="IPR001640">
    <property type="entry name" value="Lgt"/>
</dbReference>
<name>A0A078MRG2_9MICC</name>
<keyword evidence="3 7" id="KW-0808">Transferase</keyword>
<feature type="transmembrane region" description="Helical" evidence="7">
    <location>
        <begin position="102"/>
        <end position="123"/>
    </location>
</feature>
<dbReference type="EMBL" id="LN483070">
    <property type="protein sequence ID" value="CEA07982.1"/>
    <property type="molecule type" value="Genomic_DNA"/>
</dbReference>
<keyword evidence="4 7" id="KW-0812">Transmembrane</keyword>
<comment type="function">
    <text evidence="7">Catalyzes the transfer of the diacylglyceryl group from phosphatidylglycerol to the sulfhydryl group of the N-terminal cysteine of a prolipoprotein, the first step in the formation of mature lipoproteins.</text>
</comment>
<dbReference type="PATRIC" id="fig|1461584.3.peg.1300"/>
<keyword evidence="9" id="KW-0449">Lipoprotein</keyword>
<evidence type="ECO:0000256" key="2">
    <source>
        <dbReference type="ARBA" id="ARBA00022475"/>
    </source>
</evidence>
<comment type="similarity">
    <text evidence="1 7">Belongs to the Lgt family.</text>
</comment>
<evidence type="ECO:0000256" key="7">
    <source>
        <dbReference type="HAMAP-Rule" id="MF_01147"/>
    </source>
</evidence>
<proteinExistence type="inferred from homology"/>
<sequence length="331" mass="35505">MPLISGMVPAAIPSPPADFSSFSLGPLTIHAYALCILAGIALGLWLTSVRWRKRGLPAEAVWDIAIWAIPFGIIGGRLYHVISSPDAYFGPDGDLALIPQIWRGGLGIWGAVALGAVGAWIGCRRAGIKLSTFADAAAPGLLLAQAVGRWGNWFNQELFGAPTDLPWGLQIDADNPNFPAGELPGTLFHPTFLYESLWNLAGVGLLLLVDRRFRLRGGRLFWLYAAIYTAGRIWIELLRIDEAEMITLFGVTQRLNVFTSAGLFLGSVAVFVVLSLRARRGGEPSPYLPGHAPEEETATSPADNTSETEASTDATGATPRANVAETKNGEK</sequence>
<dbReference type="HAMAP" id="MF_01147">
    <property type="entry name" value="Lgt"/>
    <property type="match status" value="1"/>
</dbReference>
<evidence type="ECO:0000313" key="9">
    <source>
        <dbReference type="EMBL" id="CEA07982.1"/>
    </source>
</evidence>
<protein>
    <recommendedName>
        <fullName evidence="7">Phosphatidylglycerol--prolipoprotein diacylglyceryl transferase</fullName>
        <ecNumber evidence="7">2.5.1.145</ecNumber>
    </recommendedName>
</protein>
<dbReference type="PROSITE" id="PS01311">
    <property type="entry name" value="LGT"/>
    <property type="match status" value="1"/>
</dbReference>
<evidence type="ECO:0000256" key="8">
    <source>
        <dbReference type="SAM" id="MobiDB-lite"/>
    </source>
</evidence>
<dbReference type="AlphaFoldDB" id="A0A078MRG2"/>
<feature type="compositionally biased region" description="Polar residues" evidence="8">
    <location>
        <begin position="298"/>
        <end position="315"/>
    </location>
</feature>
<organism evidence="9">
    <name type="scientific">Arthrobacter saudimassiliensis</name>
    <dbReference type="NCBI Taxonomy" id="1461584"/>
    <lineage>
        <taxon>Bacteria</taxon>
        <taxon>Bacillati</taxon>
        <taxon>Actinomycetota</taxon>
        <taxon>Actinomycetes</taxon>
        <taxon>Micrococcales</taxon>
        <taxon>Micrococcaceae</taxon>
        <taxon>Arthrobacter</taxon>
    </lineage>
</organism>
<dbReference type="UniPathway" id="UPA00664"/>
<evidence type="ECO:0000256" key="3">
    <source>
        <dbReference type="ARBA" id="ARBA00022679"/>
    </source>
</evidence>
<dbReference type="PANTHER" id="PTHR30589">
    <property type="entry name" value="PROLIPOPROTEIN DIACYLGLYCERYL TRANSFERASE"/>
    <property type="match status" value="1"/>
</dbReference>
<reference evidence="9" key="1">
    <citation type="submission" date="2014-07" db="EMBL/GenBank/DDBJ databases">
        <authorList>
            <person name="Urmite Genomes Urmite Genomes"/>
        </authorList>
    </citation>
    <scope>NUCLEOTIDE SEQUENCE</scope>
    <source>
        <strain evidence="9">11W110_air</strain>
    </source>
</reference>
<feature type="region of interest" description="Disordered" evidence="8">
    <location>
        <begin position="284"/>
        <end position="331"/>
    </location>
</feature>
<dbReference type="EC" id="2.5.1.145" evidence="7"/>
<comment type="subcellular location">
    <subcellularLocation>
        <location evidence="7">Cell membrane</location>
        <topology evidence="7">Multi-pass membrane protein</topology>
    </subcellularLocation>
</comment>
<feature type="transmembrane region" description="Helical" evidence="7">
    <location>
        <begin position="257"/>
        <end position="276"/>
    </location>
</feature>
<dbReference type="Pfam" id="PF01790">
    <property type="entry name" value="LGT"/>
    <property type="match status" value="1"/>
</dbReference>
<feature type="transmembrane region" description="Helical" evidence="7">
    <location>
        <begin position="29"/>
        <end position="48"/>
    </location>
</feature>
<comment type="catalytic activity">
    <reaction evidence="7">
        <text>L-cysteinyl-[prolipoprotein] + a 1,2-diacyl-sn-glycero-3-phospho-(1'-sn-glycerol) = an S-1,2-diacyl-sn-glyceryl-L-cysteinyl-[prolipoprotein] + sn-glycerol 1-phosphate + H(+)</text>
        <dbReference type="Rhea" id="RHEA:56712"/>
        <dbReference type="Rhea" id="RHEA-COMP:14679"/>
        <dbReference type="Rhea" id="RHEA-COMP:14680"/>
        <dbReference type="ChEBI" id="CHEBI:15378"/>
        <dbReference type="ChEBI" id="CHEBI:29950"/>
        <dbReference type="ChEBI" id="CHEBI:57685"/>
        <dbReference type="ChEBI" id="CHEBI:64716"/>
        <dbReference type="ChEBI" id="CHEBI:140658"/>
        <dbReference type="EC" id="2.5.1.145"/>
    </reaction>
</comment>
<accession>A0A078MRG2</accession>
<gene>
    <name evidence="7 9" type="primary">lgt</name>
    <name evidence="9" type="ORF">BN1051_01316</name>
</gene>
<keyword evidence="2 7" id="KW-1003">Cell membrane</keyword>
<dbReference type="GO" id="GO:0005886">
    <property type="term" value="C:plasma membrane"/>
    <property type="evidence" value="ECO:0007669"/>
    <property type="project" value="UniProtKB-SubCell"/>
</dbReference>
<keyword evidence="5 7" id="KW-1133">Transmembrane helix</keyword>
<feature type="transmembrane region" description="Helical" evidence="7">
    <location>
        <begin position="221"/>
        <end position="237"/>
    </location>
</feature>
<feature type="binding site" evidence="7">
    <location>
        <position position="149"/>
    </location>
    <ligand>
        <name>a 1,2-diacyl-sn-glycero-3-phospho-(1'-sn-glycerol)</name>
        <dbReference type="ChEBI" id="CHEBI:64716"/>
    </ligand>
</feature>
<dbReference type="GO" id="GO:0008961">
    <property type="term" value="F:phosphatidylglycerol-prolipoprotein diacylglyceryl transferase activity"/>
    <property type="evidence" value="ECO:0007669"/>
    <property type="project" value="UniProtKB-UniRule"/>
</dbReference>
<evidence type="ECO:0000256" key="4">
    <source>
        <dbReference type="ARBA" id="ARBA00022692"/>
    </source>
</evidence>
<evidence type="ECO:0000256" key="1">
    <source>
        <dbReference type="ARBA" id="ARBA00007150"/>
    </source>
</evidence>